<dbReference type="Proteomes" id="UP000218334">
    <property type="component" value="Unassembled WGS sequence"/>
</dbReference>
<feature type="DNA-binding region" description="HMG box" evidence="3">
    <location>
        <begin position="76"/>
        <end position="145"/>
    </location>
</feature>
<dbReference type="PROSITE" id="PS50118">
    <property type="entry name" value="HMG_BOX_2"/>
    <property type="match status" value="1"/>
</dbReference>
<sequence length="392" mass="44665">MIPRPRRLPVPSSSVYQPSPLLLYTSPTPTPTLAMALPTPVLSTAVLSNALPQPTSFIPQNENTKTHARKQPPGRIRRPRKAFILFRCDFVRQKRVPPSVERNPCNLSRIAASLWRGMTALQQQPWKMLAEQEKIEHAVLYPDYKFQPRRRSRGARQMDRMGGAEEHHSRSAQRKQITINVPPLIPHSPMDYRLPHRRSSSCPPPGSTEAAPVFREEDEDVPVGLVFETRDDLQRRPSRVMMYRSLSSLYPQVDVPYVPMQVAEPEELSYAWPTDPRQVSLVTPSLLGDSDVIPDMHLQATSWNLAGVDVNVPWVDIESAEPRVSTEERMMQWRQEIKREQREKLFVGFRKDQQQFDATFFTNPFASRASASVSGSSLSPPSHEVLILPQDL</sequence>
<dbReference type="PANTHER" id="PTHR45789:SF2">
    <property type="entry name" value="FI18025P1"/>
    <property type="match status" value="1"/>
</dbReference>
<dbReference type="SMART" id="SM00398">
    <property type="entry name" value="HMG"/>
    <property type="match status" value="1"/>
</dbReference>
<evidence type="ECO:0000256" key="2">
    <source>
        <dbReference type="ARBA" id="ARBA00023242"/>
    </source>
</evidence>
<dbReference type="Gene3D" id="1.10.30.10">
    <property type="entry name" value="High mobility group box domain"/>
    <property type="match status" value="1"/>
</dbReference>
<feature type="compositionally biased region" description="Basic and acidic residues" evidence="4">
    <location>
        <begin position="156"/>
        <end position="169"/>
    </location>
</feature>
<dbReference type="SUPFAM" id="SSF47095">
    <property type="entry name" value="HMG-box"/>
    <property type="match status" value="1"/>
</dbReference>
<keyword evidence="1 3" id="KW-0238">DNA-binding</keyword>
<dbReference type="InterPro" id="IPR036910">
    <property type="entry name" value="HMG_box_dom_sf"/>
</dbReference>
<feature type="region of interest" description="Disordered" evidence="4">
    <location>
        <begin position="55"/>
        <end position="75"/>
    </location>
</feature>
<evidence type="ECO:0000313" key="7">
    <source>
        <dbReference type="Proteomes" id="UP000218334"/>
    </source>
</evidence>
<feature type="region of interest" description="Disordered" evidence="4">
    <location>
        <begin position="150"/>
        <end position="175"/>
    </location>
</feature>
<dbReference type="InterPro" id="IPR009071">
    <property type="entry name" value="HMG_box_dom"/>
</dbReference>
<feature type="compositionally biased region" description="Basic residues" evidence="4">
    <location>
        <begin position="66"/>
        <end position="75"/>
    </location>
</feature>
<dbReference type="PANTHER" id="PTHR45789">
    <property type="entry name" value="FI18025P1"/>
    <property type="match status" value="1"/>
</dbReference>
<evidence type="ECO:0000259" key="5">
    <source>
        <dbReference type="PROSITE" id="PS50118"/>
    </source>
</evidence>
<keyword evidence="7" id="KW-1185">Reference proteome</keyword>
<protein>
    <recommendedName>
        <fullName evidence="5">HMG box domain-containing protein</fullName>
    </recommendedName>
</protein>
<proteinExistence type="predicted"/>
<dbReference type="InterPro" id="IPR051356">
    <property type="entry name" value="SOX/SOX-like_TF"/>
</dbReference>
<organism evidence="6 7">
    <name type="scientific">Armillaria solidipes</name>
    <dbReference type="NCBI Taxonomy" id="1076256"/>
    <lineage>
        <taxon>Eukaryota</taxon>
        <taxon>Fungi</taxon>
        <taxon>Dikarya</taxon>
        <taxon>Basidiomycota</taxon>
        <taxon>Agaricomycotina</taxon>
        <taxon>Agaricomycetes</taxon>
        <taxon>Agaricomycetidae</taxon>
        <taxon>Agaricales</taxon>
        <taxon>Marasmiineae</taxon>
        <taxon>Physalacriaceae</taxon>
        <taxon>Armillaria</taxon>
    </lineage>
</organism>
<evidence type="ECO:0000256" key="1">
    <source>
        <dbReference type="ARBA" id="ARBA00023125"/>
    </source>
</evidence>
<accession>A0A2H3B2L9</accession>
<dbReference type="AlphaFoldDB" id="A0A2H3B2L9"/>
<evidence type="ECO:0000256" key="3">
    <source>
        <dbReference type="PROSITE-ProRule" id="PRU00267"/>
    </source>
</evidence>
<keyword evidence="2 3" id="KW-0539">Nucleus</keyword>
<dbReference type="GO" id="GO:0000978">
    <property type="term" value="F:RNA polymerase II cis-regulatory region sequence-specific DNA binding"/>
    <property type="evidence" value="ECO:0007669"/>
    <property type="project" value="TreeGrafter"/>
</dbReference>
<name>A0A2H3B2L9_9AGAR</name>
<feature type="domain" description="HMG box" evidence="5">
    <location>
        <begin position="76"/>
        <end position="145"/>
    </location>
</feature>
<evidence type="ECO:0000256" key="4">
    <source>
        <dbReference type="SAM" id="MobiDB-lite"/>
    </source>
</evidence>
<dbReference type="EMBL" id="KZ293447">
    <property type="protein sequence ID" value="PBK65169.1"/>
    <property type="molecule type" value="Genomic_DNA"/>
</dbReference>
<dbReference type="CDD" id="cd01389">
    <property type="entry name" value="HMG-box_ROX1-like"/>
    <property type="match status" value="1"/>
</dbReference>
<dbReference type="STRING" id="1076256.A0A2H3B2L9"/>
<dbReference type="GO" id="GO:0005634">
    <property type="term" value="C:nucleus"/>
    <property type="evidence" value="ECO:0007669"/>
    <property type="project" value="UniProtKB-UniRule"/>
</dbReference>
<reference evidence="7" key="1">
    <citation type="journal article" date="2017" name="Nat. Ecol. Evol.">
        <title>Genome expansion and lineage-specific genetic innovations in the forest pathogenic fungi Armillaria.</title>
        <authorList>
            <person name="Sipos G."/>
            <person name="Prasanna A.N."/>
            <person name="Walter M.C."/>
            <person name="O'Connor E."/>
            <person name="Balint B."/>
            <person name="Krizsan K."/>
            <person name="Kiss B."/>
            <person name="Hess J."/>
            <person name="Varga T."/>
            <person name="Slot J."/>
            <person name="Riley R."/>
            <person name="Boka B."/>
            <person name="Rigling D."/>
            <person name="Barry K."/>
            <person name="Lee J."/>
            <person name="Mihaltcheva S."/>
            <person name="LaButti K."/>
            <person name="Lipzen A."/>
            <person name="Waldron R."/>
            <person name="Moloney N.M."/>
            <person name="Sperisen C."/>
            <person name="Kredics L."/>
            <person name="Vagvoelgyi C."/>
            <person name="Patrignani A."/>
            <person name="Fitzpatrick D."/>
            <person name="Nagy I."/>
            <person name="Doyle S."/>
            <person name="Anderson J.B."/>
            <person name="Grigoriev I.V."/>
            <person name="Gueldener U."/>
            <person name="Muensterkoetter M."/>
            <person name="Nagy L.G."/>
        </authorList>
    </citation>
    <scope>NUCLEOTIDE SEQUENCE [LARGE SCALE GENOMIC DNA]</scope>
    <source>
        <strain evidence="7">28-4</strain>
    </source>
</reference>
<dbReference type="GO" id="GO:0000981">
    <property type="term" value="F:DNA-binding transcription factor activity, RNA polymerase II-specific"/>
    <property type="evidence" value="ECO:0007669"/>
    <property type="project" value="TreeGrafter"/>
</dbReference>
<gene>
    <name evidence="6" type="ORF">ARMSODRAFT_1006784</name>
</gene>
<evidence type="ECO:0000313" key="6">
    <source>
        <dbReference type="EMBL" id="PBK65169.1"/>
    </source>
</evidence>